<evidence type="ECO:0000313" key="4">
    <source>
        <dbReference type="Proteomes" id="UP000327191"/>
    </source>
</evidence>
<dbReference type="RefSeq" id="WP_150673978.1">
    <property type="nucleotide sequence ID" value="NZ_CABVJE010000025.1"/>
</dbReference>
<dbReference type="PANTHER" id="PTHR11102">
    <property type="entry name" value="SEL-1-LIKE PROTEIN"/>
    <property type="match status" value="1"/>
</dbReference>
<dbReference type="OrthoDB" id="6555376at2"/>
<accession>A0A5E7VA71</accession>
<reference evidence="3 4" key="1">
    <citation type="submission" date="2019-09" db="EMBL/GenBank/DDBJ databases">
        <authorList>
            <person name="Chandra G."/>
            <person name="Truman W A."/>
        </authorList>
    </citation>
    <scope>NUCLEOTIDE SEQUENCE [LARGE SCALE GENOMIC DNA]</scope>
    <source>
        <strain evidence="3">PS938</strain>
    </source>
</reference>
<dbReference type="InterPro" id="IPR011990">
    <property type="entry name" value="TPR-like_helical_dom_sf"/>
</dbReference>
<dbReference type="AlphaFoldDB" id="A0A5E7VA71"/>
<evidence type="ECO:0000256" key="1">
    <source>
        <dbReference type="SAM" id="SignalP"/>
    </source>
</evidence>
<proteinExistence type="predicted"/>
<feature type="signal peptide" evidence="1">
    <location>
        <begin position="1"/>
        <end position="19"/>
    </location>
</feature>
<dbReference type="PANTHER" id="PTHR11102:SF160">
    <property type="entry name" value="ERAD-ASSOCIATED E3 UBIQUITIN-PROTEIN LIGASE COMPONENT HRD3"/>
    <property type="match status" value="1"/>
</dbReference>
<evidence type="ECO:0000313" key="3">
    <source>
        <dbReference type="EMBL" id="VVQ20972.1"/>
    </source>
</evidence>
<dbReference type="InterPro" id="IPR045653">
    <property type="entry name" value="DUF6396"/>
</dbReference>
<protein>
    <recommendedName>
        <fullName evidence="2">DUF6396 domain-containing protein</fullName>
    </recommendedName>
</protein>
<name>A0A5E7VA71_PSEFL</name>
<dbReference type="InterPro" id="IPR006597">
    <property type="entry name" value="Sel1-like"/>
</dbReference>
<dbReference type="Pfam" id="PF19933">
    <property type="entry name" value="DUF6396"/>
    <property type="match status" value="1"/>
</dbReference>
<dbReference type="Proteomes" id="UP000327191">
    <property type="component" value="Unassembled WGS sequence"/>
</dbReference>
<dbReference type="SUPFAM" id="SSF81901">
    <property type="entry name" value="HCP-like"/>
    <property type="match status" value="1"/>
</dbReference>
<dbReference type="Gene3D" id="1.25.40.10">
    <property type="entry name" value="Tetratricopeptide repeat domain"/>
    <property type="match status" value="1"/>
</dbReference>
<dbReference type="EMBL" id="CABVJE010000025">
    <property type="protein sequence ID" value="VVQ20972.1"/>
    <property type="molecule type" value="Genomic_DNA"/>
</dbReference>
<dbReference type="InterPro" id="IPR050767">
    <property type="entry name" value="Sel1_AlgK"/>
</dbReference>
<keyword evidence="1" id="KW-0732">Signal</keyword>
<feature type="domain" description="DUF6396" evidence="2">
    <location>
        <begin position="234"/>
        <end position="339"/>
    </location>
</feature>
<evidence type="ECO:0000259" key="2">
    <source>
        <dbReference type="Pfam" id="PF19933"/>
    </source>
</evidence>
<feature type="chain" id="PRO_5022716742" description="DUF6396 domain-containing protein" evidence="1">
    <location>
        <begin position="20"/>
        <end position="427"/>
    </location>
</feature>
<dbReference type="PROSITE" id="PS51257">
    <property type="entry name" value="PROKAR_LIPOPROTEIN"/>
    <property type="match status" value="1"/>
</dbReference>
<gene>
    <name evidence="3" type="ORF">PS938_04986</name>
</gene>
<sequence precursor="true">MRRLLLLTSLLLTACDSGSAPTRPTQDTSVNPLTEIKAKLAFTCVHEQIPAPSAETDELFQYARWLQKNNLLKQDKTVDLEIARLYRIAAENGHYKANINLQNGTMRGQFTLRGADHLRLSQQLIDVNVATGYYFIGLFLKNGSAGLKQDTAMSLRYFRKAADQGSAQAQYDLGDMLAPIRIAPDVARQMRRCAAEQGNGKAAVALGIDLKNDGRYEEALEIFQMGVVAGNETSAGWLEEAFRGPPSTDTLYYLGQQEDLERAERYEKIWSVLADYSYADPKVPEINDILPLPPAKLPAWDGKLQWLEARLANVPPKKPSEALIHQLAKAKLLEPATGRAMPDSSAFIKASYPEPTCSSGQACPQTGYWQAARLSRDAYSRFNDGVIRRFEENEIMPTLKVQSHEPRFLLPDRITVNEENIEWRLLG</sequence>
<dbReference type="SMART" id="SM00671">
    <property type="entry name" value="SEL1"/>
    <property type="match status" value="2"/>
</dbReference>
<organism evidence="3 4">
    <name type="scientific">Pseudomonas fluorescens</name>
    <dbReference type="NCBI Taxonomy" id="294"/>
    <lineage>
        <taxon>Bacteria</taxon>
        <taxon>Pseudomonadati</taxon>
        <taxon>Pseudomonadota</taxon>
        <taxon>Gammaproteobacteria</taxon>
        <taxon>Pseudomonadales</taxon>
        <taxon>Pseudomonadaceae</taxon>
        <taxon>Pseudomonas</taxon>
    </lineage>
</organism>